<evidence type="ECO:0000256" key="10">
    <source>
        <dbReference type="RuleBase" id="RU003355"/>
    </source>
</evidence>
<feature type="domain" description="Peptidase S8/S53" evidence="11">
    <location>
        <begin position="132"/>
        <end position="517"/>
    </location>
</feature>
<evidence type="ECO:0000313" key="14">
    <source>
        <dbReference type="Proteomes" id="UP001220217"/>
    </source>
</evidence>
<dbReference type="PROSITE" id="PS51892">
    <property type="entry name" value="SUBTILASE"/>
    <property type="match status" value="1"/>
</dbReference>
<dbReference type="PANTHER" id="PTHR43806:SF65">
    <property type="entry name" value="SERINE PROTEASE APRX"/>
    <property type="match status" value="1"/>
</dbReference>
<dbReference type="Gene3D" id="3.40.50.200">
    <property type="entry name" value="Peptidase S8/S53 domain"/>
    <property type="match status" value="1"/>
</dbReference>
<accession>A0ABD7WW79</accession>
<dbReference type="SUPFAM" id="SSF52025">
    <property type="entry name" value="PA domain"/>
    <property type="match status" value="1"/>
</dbReference>
<comment type="similarity">
    <text evidence="1 9 10">Belongs to the peptidase S8 family.</text>
</comment>
<evidence type="ECO:0000256" key="1">
    <source>
        <dbReference type="ARBA" id="ARBA00011073"/>
    </source>
</evidence>
<dbReference type="PROSITE" id="PS00136">
    <property type="entry name" value="SUBTILASE_ASP"/>
    <property type="match status" value="1"/>
</dbReference>
<feature type="active site" description="Charge relay system" evidence="8 9">
    <location>
        <position position="141"/>
    </location>
</feature>
<dbReference type="InterPro" id="IPR046450">
    <property type="entry name" value="PA_dom_sf"/>
</dbReference>
<keyword evidence="3" id="KW-0964">Secreted</keyword>
<dbReference type="InterPro" id="IPR015500">
    <property type="entry name" value="Peptidase_S8_subtilisin-rel"/>
</dbReference>
<dbReference type="CDD" id="cd07474">
    <property type="entry name" value="Peptidases_S8_subtilisin_Vpr-like"/>
    <property type="match status" value="1"/>
</dbReference>
<dbReference type="RefSeq" id="WP_275036623.1">
    <property type="nucleotide sequence ID" value="NZ_CP118718.1"/>
</dbReference>
<evidence type="ECO:0000256" key="2">
    <source>
        <dbReference type="ARBA" id="ARBA00022512"/>
    </source>
</evidence>
<feature type="domain" description="PA" evidence="12">
    <location>
        <begin position="335"/>
        <end position="405"/>
    </location>
</feature>
<proteinExistence type="inferred from homology"/>
<evidence type="ECO:0000256" key="4">
    <source>
        <dbReference type="ARBA" id="ARBA00022670"/>
    </source>
</evidence>
<dbReference type="Proteomes" id="UP001220217">
    <property type="component" value="Chromosome"/>
</dbReference>
<dbReference type="Pfam" id="PF00082">
    <property type="entry name" value="Peptidase_S8"/>
    <property type="match status" value="1"/>
</dbReference>
<evidence type="ECO:0000256" key="6">
    <source>
        <dbReference type="ARBA" id="ARBA00022801"/>
    </source>
</evidence>
<dbReference type="SUPFAM" id="SSF52743">
    <property type="entry name" value="Subtilisin-like"/>
    <property type="match status" value="1"/>
</dbReference>
<evidence type="ECO:0000259" key="11">
    <source>
        <dbReference type="Pfam" id="PF00082"/>
    </source>
</evidence>
<keyword evidence="5" id="KW-0732">Signal</keyword>
<dbReference type="InterPro" id="IPR022398">
    <property type="entry name" value="Peptidase_S8_His-AS"/>
</dbReference>
<keyword evidence="6 9" id="KW-0378">Hydrolase</keyword>
<dbReference type="PANTHER" id="PTHR43806">
    <property type="entry name" value="PEPTIDASE S8"/>
    <property type="match status" value="1"/>
</dbReference>
<dbReference type="Pfam" id="PF02225">
    <property type="entry name" value="PA"/>
    <property type="match status" value="1"/>
</dbReference>
<dbReference type="InterPro" id="IPR023828">
    <property type="entry name" value="Peptidase_S8_Ser-AS"/>
</dbReference>
<evidence type="ECO:0000256" key="9">
    <source>
        <dbReference type="PROSITE-ProRule" id="PRU01240"/>
    </source>
</evidence>
<gene>
    <name evidence="13" type="ORF">PWO00_26670</name>
</gene>
<feature type="active site" description="Charge relay system" evidence="8 9">
    <location>
        <position position="181"/>
    </location>
</feature>
<organism evidence="13 14">
    <name type="scientific">Priestia aryabhattai</name>
    <name type="common">Bacillus aryabhattai</name>
    <dbReference type="NCBI Taxonomy" id="412384"/>
    <lineage>
        <taxon>Bacteria</taxon>
        <taxon>Bacillati</taxon>
        <taxon>Bacillota</taxon>
        <taxon>Bacilli</taxon>
        <taxon>Bacillales</taxon>
        <taxon>Bacillaceae</taxon>
        <taxon>Priestia</taxon>
    </lineage>
</organism>
<dbReference type="PROSITE" id="PS00137">
    <property type="entry name" value="SUBTILASE_HIS"/>
    <property type="match status" value="1"/>
</dbReference>
<feature type="active site" description="Charge relay system" evidence="8 9">
    <location>
        <position position="468"/>
    </location>
</feature>
<evidence type="ECO:0000256" key="8">
    <source>
        <dbReference type="PIRSR" id="PIRSR615500-1"/>
    </source>
</evidence>
<sequence length="731" mass="80600">MWIKWLMIISFILGSGGGHMSLNPIFPSIKQEMNHQEKSIIVMIEKEKFTKFKSQLQKNYPNIKIKSEFHTVFTGLSLNGSISDLEKLSRNPSIISSHSIKNYQVTEENSVTFIGSEQVRSLFDTHNQRLTGKGIKVGVIDTGVDYSHPDLKQTYRGGYDVIDEDYEPMETTPEQGEPTLHGTHVAGIIAANGNIKGVAPQAEIYAYRALGPGGAGTSESVILAIEKAIQDDVDIINLSLGNDVNGPDLPTSLALDRAVEKGIVTVTSSGNSGPGLWTVGSPGTAGKAISVGASVSPTTVQFLTIGFNKEKIMMAPVEGSRPWTFNQTLRVINEQYSKEQKHALGNVILLKAEGNAVEKKIKQAEQAGAKAVILYSPTERSIIGKLKESVNIPVIWVSKKSGDTISQYIESQQPYLRTGQQVVQDLLTSFSSRGPVTTTWGIKPDVVAPGYFINSTVPGGYERMHGTSMAAPHVAGACALILQAHPKWSPEQVKASLMNTSKVMQQLNGQTYRVYEQGAGRIQIAKAVTAESLFYPSSLSFGIFTRPSKKVLSFKIDNQSDKAKTYRLNVPKRDEGVNWDVPLPVTVLPHQTKEIAVTLSVQPRFKNKGIYDGYLEINDSRETFSLPYMYMISIPDYPRVMGLQVAAEKEKNTYSYELFLPEGADQLGVALFDKQSLQFVSYLDVDVDVERGMRKRKITIDESLVPGVYQIFAFVKKHRQEQVVHSTITIE</sequence>
<evidence type="ECO:0000259" key="12">
    <source>
        <dbReference type="Pfam" id="PF02225"/>
    </source>
</evidence>
<dbReference type="InterPro" id="IPR000209">
    <property type="entry name" value="Peptidase_S8/S53_dom"/>
</dbReference>
<reference evidence="13 14" key="1">
    <citation type="submission" date="2023-02" db="EMBL/GenBank/DDBJ databases">
        <title>Complete genome sequence of Priestia aryabhattai G5MAi6, a methanol-tolerant strain isolated from tap water in Hong Kong.</title>
        <authorList>
            <person name="Leung K.M."/>
            <person name="Lai G.K.K."/>
            <person name="Griffin S.D.J."/>
        </authorList>
    </citation>
    <scope>NUCLEOTIDE SEQUENCE [LARGE SCALE GENOMIC DNA]</scope>
    <source>
        <strain evidence="13 14">G5MAi6</strain>
    </source>
</reference>
<dbReference type="GO" id="GO:0006508">
    <property type="term" value="P:proteolysis"/>
    <property type="evidence" value="ECO:0007669"/>
    <property type="project" value="UniProtKB-KW"/>
</dbReference>
<name>A0ABD7WW79_PRIAR</name>
<protein>
    <submittedName>
        <fullName evidence="13">S8 family serine peptidase</fullName>
    </submittedName>
</protein>
<dbReference type="InterPro" id="IPR036852">
    <property type="entry name" value="Peptidase_S8/S53_dom_sf"/>
</dbReference>
<evidence type="ECO:0000256" key="5">
    <source>
        <dbReference type="ARBA" id="ARBA00022729"/>
    </source>
</evidence>
<keyword evidence="4 9" id="KW-0645">Protease</keyword>
<dbReference type="InterPro" id="IPR050131">
    <property type="entry name" value="Peptidase_S8_subtilisin-like"/>
</dbReference>
<evidence type="ECO:0000256" key="7">
    <source>
        <dbReference type="ARBA" id="ARBA00022825"/>
    </source>
</evidence>
<dbReference type="Gene3D" id="3.50.30.30">
    <property type="match status" value="1"/>
</dbReference>
<dbReference type="EMBL" id="CP118718">
    <property type="protein sequence ID" value="WEA44352.1"/>
    <property type="molecule type" value="Genomic_DNA"/>
</dbReference>
<evidence type="ECO:0000256" key="3">
    <source>
        <dbReference type="ARBA" id="ARBA00022525"/>
    </source>
</evidence>
<dbReference type="InterPro" id="IPR003137">
    <property type="entry name" value="PA_domain"/>
</dbReference>
<dbReference type="PRINTS" id="PR00723">
    <property type="entry name" value="SUBTILISIN"/>
</dbReference>
<dbReference type="AlphaFoldDB" id="A0ABD7WW79"/>
<dbReference type="PROSITE" id="PS00138">
    <property type="entry name" value="SUBTILASE_SER"/>
    <property type="match status" value="1"/>
</dbReference>
<dbReference type="InterPro" id="IPR023827">
    <property type="entry name" value="Peptidase_S8_Asp-AS"/>
</dbReference>
<keyword evidence="2" id="KW-0134">Cell wall</keyword>
<dbReference type="GO" id="GO:0004252">
    <property type="term" value="F:serine-type endopeptidase activity"/>
    <property type="evidence" value="ECO:0007669"/>
    <property type="project" value="UniProtKB-UniRule"/>
</dbReference>
<keyword evidence="7 9" id="KW-0720">Serine protease</keyword>
<dbReference type="InterPro" id="IPR034213">
    <property type="entry name" value="S8_Vpr-like"/>
</dbReference>
<evidence type="ECO:0000313" key="13">
    <source>
        <dbReference type="EMBL" id="WEA44352.1"/>
    </source>
</evidence>